<dbReference type="AlphaFoldDB" id="A0AAV4PM24"/>
<dbReference type="Proteomes" id="UP001054837">
    <property type="component" value="Unassembled WGS sequence"/>
</dbReference>
<name>A0AAV4PM24_9ARAC</name>
<keyword evidence="2" id="KW-1185">Reference proteome</keyword>
<proteinExistence type="predicted"/>
<sequence>MGCPKSTCRLERVFRLQTCENRITGNPLISFLILIPDLCSVTIRECTFGMDSLQSSDEGFTGPWGTHSISDGEICDRSEWYGEECPMQLSGTKVFDGYVL</sequence>
<evidence type="ECO:0000313" key="1">
    <source>
        <dbReference type="EMBL" id="GIX97358.1"/>
    </source>
</evidence>
<protein>
    <submittedName>
        <fullName evidence="1">Uncharacterized protein</fullName>
    </submittedName>
</protein>
<dbReference type="EMBL" id="BPLQ01003031">
    <property type="protein sequence ID" value="GIX97358.1"/>
    <property type="molecule type" value="Genomic_DNA"/>
</dbReference>
<reference evidence="1 2" key="1">
    <citation type="submission" date="2021-06" db="EMBL/GenBank/DDBJ databases">
        <title>Caerostris darwini draft genome.</title>
        <authorList>
            <person name="Kono N."/>
            <person name="Arakawa K."/>
        </authorList>
    </citation>
    <scope>NUCLEOTIDE SEQUENCE [LARGE SCALE GENOMIC DNA]</scope>
</reference>
<gene>
    <name evidence="1" type="ORF">CDAR_537001</name>
</gene>
<accession>A0AAV4PM24</accession>
<organism evidence="1 2">
    <name type="scientific">Caerostris darwini</name>
    <dbReference type="NCBI Taxonomy" id="1538125"/>
    <lineage>
        <taxon>Eukaryota</taxon>
        <taxon>Metazoa</taxon>
        <taxon>Ecdysozoa</taxon>
        <taxon>Arthropoda</taxon>
        <taxon>Chelicerata</taxon>
        <taxon>Arachnida</taxon>
        <taxon>Araneae</taxon>
        <taxon>Araneomorphae</taxon>
        <taxon>Entelegynae</taxon>
        <taxon>Araneoidea</taxon>
        <taxon>Araneidae</taxon>
        <taxon>Caerostris</taxon>
    </lineage>
</organism>
<comment type="caution">
    <text evidence="1">The sequence shown here is derived from an EMBL/GenBank/DDBJ whole genome shotgun (WGS) entry which is preliminary data.</text>
</comment>
<evidence type="ECO:0000313" key="2">
    <source>
        <dbReference type="Proteomes" id="UP001054837"/>
    </source>
</evidence>